<reference evidence="1 2" key="1">
    <citation type="submission" date="2022-11" db="EMBL/GenBank/DDBJ databases">
        <authorList>
            <person name="Caiyu Z."/>
        </authorList>
    </citation>
    <scope>NUCLEOTIDE SEQUENCE [LARGE SCALE GENOMIC DNA]</scope>
    <source>
        <strain evidence="1 2">YR-4</strain>
    </source>
</reference>
<dbReference type="EMBL" id="JAPOHA010000009">
    <property type="protein sequence ID" value="MCY1714506.1"/>
    <property type="molecule type" value="Genomic_DNA"/>
</dbReference>
<proteinExistence type="predicted"/>
<protein>
    <submittedName>
        <fullName evidence="1">Uncharacterized protein</fullName>
    </submittedName>
</protein>
<organism evidence="1 2">
    <name type="scientific">Caproiciproducens galactitolivorans</name>
    <dbReference type="NCBI Taxonomy" id="642589"/>
    <lineage>
        <taxon>Bacteria</taxon>
        <taxon>Bacillati</taxon>
        <taxon>Bacillota</taxon>
        <taxon>Clostridia</taxon>
        <taxon>Eubacteriales</taxon>
        <taxon>Acutalibacteraceae</taxon>
        <taxon>Caproiciproducens</taxon>
    </lineage>
</organism>
<name>A0ABT4BX42_9FIRM</name>
<sequence length="70" mass="8126">MSLNHYTNSPDCDHNECDDHDHHDDCDNRGCDKDSAKALKRILELLDDLNDKDLRLLDDIIDRLLCSQKC</sequence>
<evidence type="ECO:0000313" key="2">
    <source>
        <dbReference type="Proteomes" id="UP001082703"/>
    </source>
</evidence>
<dbReference type="RefSeq" id="WP_268058560.1">
    <property type="nucleotide sequence ID" value="NZ_JAPOHA010000009.1"/>
</dbReference>
<gene>
    <name evidence="1" type="ORF">OUY18_09600</name>
</gene>
<comment type="caution">
    <text evidence="1">The sequence shown here is derived from an EMBL/GenBank/DDBJ whole genome shotgun (WGS) entry which is preliminary data.</text>
</comment>
<dbReference type="Proteomes" id="UP001082703">
    <property type="component" value="Unassembled WGS sequence"/>
</dbReference>
<evidence type="ECO:0000313" key="1">
    <source>
        <dbReference type="EMBL" id="MCY1714506.1"/>
    </source>
</evidence>
<keyword evidence="2" id="KW-1185">Reference proteome</keyword>
<accession>A0ABT4BX42</accession>